<dbReference type="OrthoDB" id="19986at10239"/>
<sequence>MANTDDLPRLEYGGEMVRPDRDNYSYVPPYGVTRSDIAGTLSRLGRSSFGGPATVSCTVQLATPAMLQWWDDFYNFAIAEGSKRFVMELLVNGFIQEHVVQIVNRVTANTVGWKGSIDLQLEAVPIIDRCAMASRLLITQCQGNNSACYLKGIIETGLLLDNAWIPE</sequence>
<dbReference type="KEGG" id="vg:22110909"/>
<dbReference type="Proteomes" id="UP000026985">
    <property type="component" value="Segment"/>
</dbReference>
<organism evidence="1 2">
    <name type="scientific">Salmonella phage 9NA</name>
    <dbReference type="NCBI Taxonomy" id="1113547"/>
    <lineage>
        <taxon>Viruses</taxon>
        <taxon>Duplodnaviria</taxon>
        <taxon>Heunggongvirae</taxon>
        <taxon>Uroviricota</taxon>
        <taxon>Caudoviricetes</taxon>
        <taxon>Nonanavirus</taxon>
        <taxon>Nonanavirus nv9NA</taxon>
    </lineage>
</organism>
<accession>A0A060D591</accession>
<evidence type="ECO:0000313" key="1">
    <source>
        <dbReference type="EMBL" id="AIB07054.1"/>
    </source>
</evidence>
<reference evidence="1 2" key="1">
    <citation type="submission" date="2014-07" db="EMBL/GenBank/DDBJ databases">
        <title>The genome sequence of Salmonella phage 9NA shows that it represents an unstudied type of tailed phage.</title>
        <authorList>
            <person name="Casjens S.R."/>
            <person name="Leavitt J.C."/>
            <person name="Hatfull G.F."/>
            <person name="Hendrix R.W."/>
        </authorList>
    </citation>
    <scope>NUCLEOTIDE SEQUENCE [LARGE SCALE GENOMIC DNA]</scope>
</reference>
<protein>
    <submittedName>
        <fullName evidence="1">Uncharacterized protein</fullName>
    </submittedName>
</protein>
<keyword evidence="2" id="KW-1185">Reference proteome</keyword>
<proteinExistence type="predicted"/>
<dbReference type="EMBL" id="KJ802832">
    <property type="protein sequence ID" value="AIB07054.1"/>
    <property type="molecule type" value="Genomic_DNA"/>
</dbReference>
<name>A0A060D591_9CAUD</name>
<gene>
    <name evidence="1" type="ORF">9NA_051</name>
</gene>
<evidence type="ECO:0000313" key="2">
    <source>
        <dbReference type="Proteomes" id="UP000026985"/>
    </source>
</evidence>
<dbReference type="RefSeq" id="YP_009101221.1">
    <property type="nucleotide sequence ID" value="NC_025443.1"/>
</dbReference>